<feature type="domain" description="Xylose isomerase-like TIM barrel" evidence="1">
    <location>
        <begin position="19"/>
        <end position="253"/>
    </location>
</feature>
<dbReference type="OrthoDB" id="372143at2157"/>
<dbReference type="GeneID" id="8365796"/>
<dbReference type="RefSeq" id="WP_015791642.1">
    <property type="nucleotide sequence ID" value="NC_013156.1"/>
</dbReference>
<name>C7P8M4_METFA</name>
<keyword evidence="2" id="KW-0413">Isomerase</keyword>
<dbReference type="SMART" id="SM00518">
    <property type="entry name" value="AP2Ec"/>
    <property type="match status" value="1"/>
</dbReference>
<dbReference type="EMBL" id="CP001696">
    <property type="protein sequence ID" value="ACV24906.1"/>
    <property type="molecule type" value="Genomic_DNA"/>
</dbReference>
<dbReference type="KEGG" id="mfe:Mefer_1095"/>
<dbReference type="InterPro" id="IPR050312">
    <property type="entry name" value="IolE/XylAMocC-like"/>
</dbReference>
<dbReference type="eggNOG" id="arCOG01895">
    <property type="taxonomic scope" value="Archaea"/>
</dbReference>
<dbReference type="Pfam" id="PF01261">
    <property type="entry name" value="AP_endonuc_2"/>
    <property type="match status" value="1"/>
</dbReference>
<dbReference type="HOGENOM" id="CLU_050006_7_2_2"/>
<reference evidence="2" key="1">
    <citation type="submission" date="2009-08" db="EMBL/GenBank/DDBJ databases">
        <title>Complete sequence of chromosome of Methanocaldococcus fervens AG86.</title>
        <authorList>
            <consortium name="US DOE Joint Genome Institute"/>
            <person name="Lucas S."/>
            <person name="Copeland A."/>
            <person name="Lapidus A."/>
            <person name="Glavina del Rio T."/>
            <person name="Tice H."/>
            <person name="Bruce D."/>
            <person name="Goodwin L."/>
            <person name="Pitluck S."/>
            <person name="Chertkov O."/>
            <person name="Detter J.C."/>
            <person name="Han C."/>
            <person name="Tapia R."/>
            <person name="Larimer F."/>
            <person name="Land M."/>
            <person name="Hauser L."/>
            <person name="Kyrpides N."/>
            <person name="Ovchinnikova G."/>
            <person name="Lupa-Sieprawska M."/>
            <person name="Whitman W.B."/>
        </authorList>
    </citation>
    <scope>NUCLEOTIDE SEQUENCE [LARGE SCALE GENOMIC DNA]</scope>
    <source>
        <strain evidence="2">AG86</strain>
    </source>
</reference>
<accession>C7P8M4</accession>
<evidence type="ECO:0000313" key="3">
    <source>
        <dbReference type="Proteomes" id="UP000001495"/>
    </source>
</evidence>
<sequence length="279" mass="31500">MKFGISSLVFLPESLTSSLEKIAEHNFDAWEIVCEGTHYLSPKNIKYLMELKERYEVDIIVHAPFSDLNPASMNERIRRLTIECIRDAIEGAFELDSEVVVVHPGYIPPLWGEYVNEVLDNNFSTLSEIVEIAEDYGIKIGLENMPNFKGLLGITPESLMEIVKDIDSKNLGITFDIGHANTAGNPAEFVEKLQNIGIGIIHVHAHDNNGYDDEHLKVGEGNINFIEVLEKLKEIKYDGIISIENKNIRDAVKSKEMLSEYLEIVNEKAAEIKKSKIKE</sequence>
<dbReference type="GO" id="GO:0003677">
    <property type="term" value="F:DNA binding"/>
    <property type="evidence" value="ECO:0007669"/>
    <property type="project" value="InterPro"/>
</dbReference>
<evidence type="ECO:0000259" key="1">
    <source>
        <dbReference type="Pfam" id="PF01261"/>
    </source>
</evidence>
<dbReference type="SUPFAM" id="SSF51658">
    <property type="entry name" value="Xylose isomerase-like"/>
    <property type="match status" value="1"/>
</dbReference>
<dbReference type="PANTHER" id="PTHR12110:SF21">
    <property type="entry name" value="XYLOSE ISOMERASE-LIKE TIM BARREL DOMAIN-CONTAINING PROTEIN"/>
    <property type="match status" value="1"/>
</dbReference>
<protein>
    <submittedName>
        <fullName evidence="2">Xylose isomerase domain protein TIM barrel</fullName>
    </submittedName>
</protein>
<dbReference type="Proteomes" id="UP000001495">
    <property type="component" value="Chromosome"/>
</dbReference>
<dbReference type="STRING" id="573064.Mefer_1095"/>
<dbReference type="GO" id="GO:0016853">
    <property type="term" value="F:isomerase activity"/>
    <property type="evidence" value="ECO:0007669"/>
    <property type="project" value="UniProtKB-KW"/>
</dbReference>
<keyword evidence="3" id="KW-1185">Reference proteome</keyword>
<organism evidence="2 3">
    <name type="scientific">Methanocaldococcus fervens (strain DSM 4213 / JCM 15782 / AG86)</name>
    <name type="common">Methanococcus fervens</name>
    <dbReference type="NCBI Taxonomy" id="573064"/>
    <lineage>
        <taxon>Archaea</taxon>
        <taxon>Methanobacteriati</taxon>
        <taxon>Methanobacteriota</taxon>
        <taxon>Methanomada group</taxon>
        <taxon>Methanococci</taxon>
        <taxon>Methanococcales</taxon>
        <taxon>Methanocaldococcaceae</taxon>
        <taxon>Methanocaldococcus</taxon>
    </lineage>
</organism>
<dbReference type="InterPro" id="IPR001719">
    <property type="entry name" value="AP_endonuc_2"/>
</dbReference>
<dbReference type="InterPro" id="IPR013022">
    <property type="entry name" value="Xyl_isomerase-like_TIM-brl"/>
</dbReference>
<dbReference type="InterPro" id="IPR036237">
    <property type="entry name" value="Xyl_isomerase-like_sf"/>
</dbReference>
<dbReference type="PANTHER" id="PTHR12110">
    <property type="entry name" value="HYDROXYPYRUVATE ISOMERASE"/>
    <property type="match status" value="1"/>
</dbReference>
<proteinExistence type="predicted"/>
<evidence type="ECO:0000313" key="2">
    <source>
        <dbReference type="EMBL" id="ACV24906.1"/>
    </source>
</evidence>
<dbReference type="GO" id="GO:0008270">
    <property type="term" value="F:zinc ion binding"/>
    <property type="evidence" value="ECO:0007669"/>
    <property type="project" value="InterPro"/>
</dbReference>
<dbReference type="Gene3D" id="3.20.20.150">
    <property type="entry name" value="Divalent-metal-dependent TIM barrel enzymes"/>
    <property type="match status" value="1"/>
</dbReference>
<dbReference type="AlphaFoldDB" id="C7P8M4"/>
<dbReference type="GO" id="GO:0006281">
    <property type="term" value="P:DNA repair"/>
    <property type="evidence" value="ECO:0007669"/>
    <property type="project" value="InterPro"/>
</dbReference>
<gene>
    <name evidence="2" type="ordered locus">Mefer_1095</name>
</gene>